<dbReference type="InterPro" id="IPR025159">
    <property type="entry name" value="AbiEi_N"/>
</dbReference>
<feature type="domain" description="AbiEi antitoxin N-terminal" evidence="1">
    <location>
        <begin position="26"/>
        <end position="68"/>
    </location>
</feature>
<dbReference type="OrthoDB" id="5146042at2"/>
<proteinExistence type="predicted"/>
<reference evidence="2 3" key="1">
    <citation type="submission" date="2019-02" db="EMBL/GenBank/DDBJ databases">
        <title>Kribbella capetownensis sp. nov. and Kribbella speibonae sp. nov., isolated from soil.</title>
        <authorList>
            <person name="Curtis S.M."/>
            <person name="Norton I."/>
            <person name="Everest G.J."/>
            <person name="Meyers P.R."/>
        </authorList>
    </citation>
    <scope>NUCLEOTIDE SEQUENCE [LARGE SCALE GENOMIC DNA]</scope>
    <source>
        <strain evidence="2 3">KCTC 29219</strain>
    </source>
</reference>
<accession>A0A4R0H0P2</accession>
<evidence type="ECO:0000313" key="3">
    <source>
        <dbReference type="Proteomes" id="UP000292346"/>
    </source>
</evidence>
<evidence type="ECO:0000313" key="2">
    <source>
        <dbReference type="EMBL" id="TCC02724.1"/>
    </source>
</evidence>
<name>A0A4R0H0P2_9ACTN</name>
<dbReference type="EMBL" id="SJJZ01000005">
    <property type="protein sequence ID" value="TCC02724.1"/>
    <property type="molecule type" value="Genomic_DNA"/>
</dbReference>
<dbReference type="AlphaFoldDB" id="A0A4R0H0P2"/>
<protein>
    <recommendedName>
        <fullName evidence="1">AbiEi antitoxin N-terminal domain-containing protein</fullName>
    </recommendedName>
</protein>
<sequence length="247" mass="27325">MHRSEVGGVWAWGSVHVLEVEREFEEVLRRQLGAFSRAQANAAGMSDRSLAARCRAGRIQRLYRGAYVHFSGPVPWETRLWAAWLAYGPEAALADETALRQYGIYRGESDVIRLEIPHRRRLRAEAGVAITRTRDFAHRVLESREPPMVRLEVAVLTVASRRARPDDAAALVLDACRQRRTTPQRLLAELARMQQLPGHGLLVQIVSDPCGAAVQVATVLRARSWPGLPTACGPECPIGLGNAANLD</sequence>
<dbReference type="Proteomes" id="UP000292346">
    <property type="component" value="Unassembled WGS sequence"/>
</dbReference>
<organism evidence="2 3">
    <name type="scientific">Kribbella soli</name>
    <dbReference type="NCBI Taxonomy" id="1124743"/>
    <lineage>
        <taxon>Bacteria</taxon>
        <taxon>Bacillati</taxon>
        <taxon>Actinomycetota</taxon>
        <taxon>Actinomycetes</taxon>
        <taxon>Propionibacteriales</taxon>
        <taxon>Kribbellaceae</taxon>
        <taxon>Kribbella</taxon>
    </lineage>
</organism>
<dbReference type="Pfam" id="PF13338">
    <property type="entry name" value="AbiEi_4"/>
    <property type="match status" value="1"/>
</dbReference>
<keyword evidence="3" id="KW-1185">Reference proteome</keyword>
<gene>
    <name evidence="2" type="ORF">E0H45_37495</name>
</gene>
<comment type="caution">
    <text evidence="2">The sequence shown here is derived from an EMBL/GenBank/DDBJ whole genome shotgun (WGS) entry which is preliminary data.</text>
</comment>
<evidence type="ECO:0000259" key="1">
    <source>
        <dbReference type="Pfam" id="PF13338"/>
    </source>
</evidence>